<evidence type="ECO:0000256" key="1">
    <source>
        <dbReference type="SAM" id="MobiDB-lite"/>
    </source>
</evidence>
<feature type="region of interest" description="Disordered" evidence="1">
    <location>
        <begin position="1"/>
        <end position="55"/>
    </location>
</feature>
<proteinExistence type="predicted"/>
<gene>
    <name evidence="2" type="ORF">SAMN02745885_02808</name>
</gene>
<keyword evidence="3" id="KW-1185">Reference proteome</keyword>
<protein>
    <submittedName>
        <fullName evidence="2">Uncharacterized protein</fullName>
    </submittedName>
</protein>
<evidence type="ECO:0000313" key="3">
    <source>
        <dbReference type="Proteomes" id="UP000189933"/>
    </source>
</evidence>
<feature type="non-terminal residue" evidence="2">
    <location>
        <position position="1"/>
    </location>
</feature>
<name>A0A1T4SQF0_9FIRM</name>
<dbReference type="AlphaFoldDB" id="A0A1T4SQF0"/>
<accession>A0A1T4SQF0</accession>
<reference evidence="3" key="1">
    <citation type="submission" date="2017-02" db="EMBL/GenBank/DDBJ databases">
        <authorList>
            <person name="Varghese N."/>
            <person name="Submissions S."/>
        </authorList>
    </citation>
    <scope>NUCLEOTIDE SEQUENCE [LARGE SCALE GENOMIC DNA]</scope>
    <source>
        <strain evidence="3">DSM 16521</strain>
    </source>
</reference>
<evidence type="ECO:0000313" key="2">
    <source>
        <dbReference type="EMBL" id="SKA30455.1"/>
    </source>
</evidence>
<dbReference type="Proteomes" id="UP000189933">
    <property type="component" value="Unassembled WGS sequence"/>
</dbReference>
<organism evidence="2 3">
    <name type="scientific">Carboxydocella sporoproducens DSM 16521</name>
    <dbReference type="NCBI Taxonomy" id="1121270"/>
    <lineage>
        <taxon>Bacteria</taxon>
        <taxon>Bacillati</taxon>
        <taxon>Bacillota</taxon>
        <taxon>Clostridia</taxon>
        <taxon>Eubacteriales</taxon>
        <taxon>Clostridiales Family XVI. Incertae Sedis</taxon>
        <taxon>Carboxydocella</taxon>
    </lineage>
</organism>
<sequence length="55" mass="5894">WGTGEDNLFVRAPGGTPGPRSPVALPLGGQIKYSERRRKPGLGADLTENKNSQVF</sequence>
<dbReference type="EMBL" id="FUXM01000082">
    <property type="protein sequence ID" value="SKA30455.1"/>
    <property type="molecule type" value="Genomic_DNA"/>
</dbReference>